<evidence type="ECO:0000256" key="8">
    <source>
        <dbReference type="ARBA" id="ARBA00048107"/>
    </source>
</evidence>
<dbReference type="GO" id="GO:0003743">
    <property type="term" value="F:translation initiation factor activity"/>
    <property type="evidence" value="ECO:0007669"/>
    <property type="project" value="UniProtKB-KW"/>
</dbReference>
<dbReference type="CDD" id="cd15490">
    <property type="entry name" value="eIF2_gamma_III"/>
    <property type="match status" value="1"/>
</dbReference>
<sequence>MAENDIAEFVMDGDETVNTNAGLAVQDLSKLDVAAMGPLTPEVMSRQATINIGTIGHVAHGKSTVVKALTGVRTQKFHREAAMNITIHLGYANAKVYQCPQCPAPTCFYSFSSAQPDATPCPECGSPMQLLRHFSFVDCPGHEVLMATMLNGAAIMDAALLLIAANEPFPQPQTLEHLKAVEIMRMRHLIVLQNKIDLVSEVQAQDQYAHIRDYMDGLGQTSPILPISAQLGFNINFLMEYLAHIPVPVRQLKEAVRMSVVRSFDINRPSERIEDLQGGVAGGTLTQGILKVDQLIEIRPGRVKSCTNGTAANRTYNFVYSPIRTHVTSLRAENNELKFAIPGGLIAVCTKVDPTQTRQDKLIGNVIGDEGTLPEVYCEVEVEYTLLTEMLGVKESRKKVQKLDIGQSLQLNVGTLTAGGRVLDLATSPPIVKVRLDKPVCCCIMEKVAISRVEDVTFRLIGWGEFRRGVPLTSGEC</sequence>
<dbReference type="NCBIfam" id="NF003077">
    <property type="entry name" value="PRK04000.1"/>
    <property type="match status" value="1"/>
</dbReference>
<evidence type="ECO:0000256" key="7">
    <source>
        <dbReference type="ARBA" id="ARBA00023134"/>
    </source>
</evidence>
<keyword evidence="4" id="KW-0547">Nucleotide-binding</keyword>
<name>S9UPE4_9TRYP</name>
<dbReference type="CDD" id="cd03688">
    <property type="entry name" value="eIF2_gamma_II"/>
    <property type="match status" value="1"/>
</dbReference>
<dbReference type="GO" id="GO:0005525">
    <property type="term" value="F:GTP binding"/>
    <property type="evidence" value="ECO:0007669"/>
    <property type="project" value="UniProtKB-KW"/>
</dbReference>
<evidence type="ECO:0000313" key="11">
    <source>
        <dbReference type="Proteomes" id="UP000015354"/>
    </source>
</evidence>
<dbReference type="InterPro" id="IPR044128">
    <property type="entry name" value="eIF2g_GTP-bd"/>
</dbReference>
<dbReference type="Pfam" id="PF09173">
    <property type="entry name" value="eIF2_C"/>
    <property type="match status" value="1"/>
</dbReference>
<dbReference type="InterPro" id="IPR000795">
    <property type="entry name" value="T_Tr_GTP-bd_dom"/>
</dbReference>
<protein>
    <recommendedName>
        <fullName evidence="2">protein-synthesizing GTPase</fullName>
        <ecNumber evidence="2">3.6.5.3</ecNumber>
    </recommendedName>
</protein>
<comment type="catalytic activity">
    <reaction evidence="8">
        <text>GTP + H2O = GDP + phosphate + H(+)</text>
        <dbReference type="Rhea" id="RHEA:19669"/>
        <dbReference type="ChEBI" id="CHEBI:15377"/>
        <dbReference type="ChEBI" id="CHEBI:15378"/>
        <dbReference type="ChEBI" id="CHEBI:37565"/>
        <dbReference type="ChEBI" id="CHEBI:43474"/>
        <dbReference type="ChEBI" id="CHEBI:58189"/>
        <dbReference type="EC" id="3.6.5.3"/>
    </reaction>
</comment>
<keyword evidence="6" id="KW-0648">Protein biosynthesis</keyword>
<dbReference type="FunFam" id="2.40.30.10:FF:000075">
    <property type="entry name" value="Translation initiation factor 2 subunit gamma"/>
    <property type="match status" value="1"/>
</dbReference>
<dbReference type="InterPro" id="IPR050543">
    <property type="entry name" value="eIF2G"/>
</dbReference>
<dbReference type="EMBL" id="ATMH01003981">
    <property type="protein sequence ID" value="EPY30609.1"/>
    <property type="molecule type" value="Genomic_DNA"/>
</dbReference>
<dbReference type="GO" id="GO:0005829">
    <property type="term" value="C:cytosol"/>
    <property type="evidence" value="ECO:0007669"/>
    <property type="project" value="TreeGrafter"/>
</dbReference>
<dbReference type="SUPFAM" id="SSF50465">
    <property type="entry name" value="EF-Tu/eEF-1alpha/eIF2-gamma C-terminal domain"/>
    <property type="match status" value="1"/>
</dbReference>
<gene>
    <name evidence="10" type="ORF">STCU_03981</name>
</gene>
<feature type="domain" description="Tr-type G" evidence="9">
    <location>
        <begin position="47"/>
        <end position="249"/>
    </location>
</feature>
<dbReference type="SUPFAM" id="SSF52540">
    <property type="entry name" value="P-loop containing nucleoside triphosphate hydrolases"/>
    <property type="match status" value="1"/>
</dbReference>
<dbReference type="PROSITE" id="PS51722">
    <property type="entry name" value="G_TR_2"/>
    <property type="match status" value="1"/>
</dbReference>
<comment type="similarity">
    <text evidence="1">Belongs to the TRAFAC class translation factor GTPase superfamily. Classic translation factor GTPase family. EF-Tu/EF-1A subfamily.</text>
</comment>
<evidence type="ECO:0000256" key="4">
    <source>
        <dbReference type="ARBA" id="ARBA00022741"/>
    </source>
</evidence>
<dbReference type="PRINTS" id="PR00315">
    <property type="entry name" value="ELONGATNFCT"/>
</dbReference>
<dbReference type="GO" id="GO:0005850">
    <property type="term" value="C:eukaryotic translation initiation factor 2 complex"/>
    <property type="evidence" value="ECO:0007669"/>
    <property type="project" value="TreeGrafter"/>
</dbReference>
<organism evidence="10 11">
    <name type="scientific">Strigomonas culicis</name>
    <dbReference type="NCBI Taxonomy" id="28005"/>
    <lineage>
        <taxon>Eukaryota</taxon>
        <taxon>Discoba</taxon>
        <taxon>Euglenozoa</taxon>
        <taxon>Kinetoplastea</taxon>
        <taxon>Metakinetoplastina</taxon>
        <taxon>Trypanosomatida</taxon>
        <taxon>Trypanosomatidae</taxon>
        <taxon>Strigomonadinae</taxon>
        <taxon>Strigomonas</taxon>
    </lineage>
</organism>
<comment type="caution">
    <text evidence="10">The sequence shown here is derived from an EMBL/GenBank/DDBJ whole genome shotgun (WGS) entry which is preliminary data.</text>
</comment>
<dbReference type="Gene3D" id="2.40.30.10">
    <property type="entry name" value="Translation factors"/>
    <property type="match status" value="2"/>
</dbReference>
<proteinExistence type="inferred from homology"/>
<keyword evidence="11" id="KW-1185">Reference proteome</keyword>
<dbReference type="GO" id="GO:0003924">
    <property type="term" value="F:GTPase activity"/>
    <property type="evidence" value="ECO:0007669"/>
    <property type="project" value="InterPro"/>
</dbReference>
<dbReference type="SUPFAM" id="SSF50447">
    <property type="entry name" value="Translation proteins"/>
    <property type="match status" value="1"/>
</dbReference>
<dbReference type="InterPro" id="IPR015256">
    <property type="entry name" value="eIF2g_C"/>
</dbReference>
<dbReference type="InterPro" id="IPR044127">
    <property type="entry name" value="eIF2g_dom_2"/>
</dbReference>
<evidence type="ECO:0000256" key="3">
    <source>
        <dbReference type="ARBA" id="ARBA00022540"/>
    </source>
</evidence>
<keyword evidence="3 10" id="KW-0396">Initiation factor</keyword>
<evidence type="ECO:0000313" key="10">
    <source>
        <dbReference type="EMBL" id="EPY30609.1"/>
    </source>
</evidence>
<evidence type="ECO:0000256" key="6">
    <source>
        <dbReference type="ARBA" id="ARBA00022917"/>
    </source>
</evidence>
<dbReference type="Pfam" id="PF00009">
    <property type="entry name" value="GTP_EFTU"/>
    <property type="match status" value="1"/>
</dbReference>
<keyword evidence="5" id="KW-0378">Hydrolase</keyword>
<reference evidence="10 11" key="1">
    <citation type="journal article" date="2013" name="PLoS ONE">
        <title>Predicting the Proteins of Angomonas deanei, Strigomonas culicis and Their Respective Endosymbionts Reveals New Aspects of the Trypanosomatidae Family.</title>
        <authorList>
            <person name="Motta M.C."/>
            <person name="Martins A.C."/>
            <person name="de Souza S.S."/>
            <person name="Catta-Preta C.M."/>
            <person name="Silva R."/>
            <person name="Klein C.C."/>
            <person name="de Almeida L.G."/>
            <person name="de Lima Cunha O."/>
            <person name="Ciapina L.P."/>
            <person name="Brocchi M."/>
            <person name="Colabardini A.C."/>
            <person name="de Araujo Lima B."/>
            <person name="Machado C.R."/>
            <person name="de Almeida Soares C.M."/>
            <person name="Probst C.M."/>
            <person name="de Menezes C.B."/>
            <person name="Thompson C.E."/>
            <person name="Bartholomeu D.C."/>
            <person name="Gradia D.F."/>
            <person name="Pavoni D.P."/>
            <person name="Grisard E.C."/>
            <person name="Fantinatti-Garboggini F."/>
            <person name="Marchini F.K."/>
            <person name="Rodrigues-Luiz G.F."/>
            <person name="Wagner G."/>
            <person name="Goldman G.H."/>
            <person name="Fietto J.L."/>
            <person name="Elias M.C."/>
            <person name="Goldman M.H."/>
            <person name="Sagot M.F."/>
            <person name="Pereira M."/>
            <person name="Stoco P.H."/>
            <person name="de Mendonca-Neto R.P."/>
            <person name="Teixeira S.M."/>
            <person name="Maciel T.E."/>
            <person name="de Oliveira Mendes T.A."/>
            <person name="Urmenyi T.P."/>
            <person name="de Souza W."/>
            <person name="Schenkman S."/>
            <person name="de Vasconcelos A.T."/>
        </authorList>
    </citation>
    <scope>NUCLEOTIDE SEQUENCE [LARGE SCALE GENOMIC DNA]</scope>
</reference>
<dbReference type="InterPro" id="IPR009000">
    <property type="entry name" value="Transl_B-barrel_sf"/>
</dbReference>
<dbReference type="GO" id="GO:0001731">
    <property type="term" value="P:formation of translation preinitiation complex"/>
    <property type="evidence" value="ECO:0007669"/>
    <property type="project" value="TreeGrafter"/>
</dbReference>
<dbReference type="OrthoDB" id="1045173at2759"/>
<dbReference type="FunFam" id="2.40.30.10:FF:000009">
    <property type="entry name" value="Eukaryotic translation initiation factor 2 subunit gamma"/>
    <property type="match status" value="1"/>
</dbReference>
<evidence type="ECO:0000256" key="2">
    <source>
        <dbReference type="ARBA" id="ARBA00011986"/>
    </source>
</evidence>
<dbReference type="PANTHER" id="PTHR42854">
    <property type="entry name" value="EUKARYOTIC TRANSLATION INITIATION FACTOR 2 SUBUNIT 3 FAMILY MEMBER"/>
    <property type="match status" value="1"/>
</dbReference>
<evidence type="ECO:0000256" key="1">
    <source>
        <dbReference type="ARBA" id="ARBA00007249"/>
    </source>
</evidence>
<dbReference type="InterPro" id="IPR027417">
    <property type="entry name" value="P-loop_NTPase"/>
</dbReference>
<accession>S9UPE4</accession>
<dbReference type="InterPro" id="IPR009001">
    <property type="entry name" value="Transl_elong_EF1A/Init_IF2_C"/>
</dbReference>
<evidence type="ECO:0000256" key="5">
    <source>
        <dbReference type="ARBA" id="ARBA00022801"/>
    </source>
</evidence>
<dbReference type="AlphaFoldDB" id="S9UPE4"/>
<dbReference type="GO" id="GO:0000049">
    <property type="term" value="F:tRNA binding"/>
    <property type="evidence" value="ECO:0007669"/>
    <property type="project" value="InterPro"/>
</dbReference>
<dbReference type="Proteomes" id="UP000015354">
    <property type="component" value="Unassembled WGS sequence"/>
</dbReference>
<evidence type="ECO:0000259" key="9">
    <source>
        <dbReference type="PROSITE" id="PS51722"/>
    </source>
</evidence>
<dbReference type="FunFam" id="3.40.50.300:FF:000065">
    <property type="entry name" value="Eukaryotic translation initiation factor 2 subunit gamma"/>
    <property type="match status" value="1"/>
</dbReference>
<dbReference type="CDD" id="cd01888">
    <property type="entry name" value="eIF2_gamma"/>
    <property type="match status" value="1"/>
</dbReference>
<dbReference type="PANTHER" id="PTHR42854:SF3">
    <property type="entry name" value="EUKARYOTIC TRANSLATION INITIATION FACTOR 2 SUBUNIT 3-RELATED"/>
    <property type="match status" value="1"/>
</dbReference>
<dbReference type="EC" id="3.6.5.3" evidence="2"/>
<dbReference type="Gene3D" id="3.40.50.300">
    <property type="entry name" value="P-loop containing nucleotide triphosphate hydrolases"/>
    <property type="match status" value="1"/>
</dbReference>
<keyword evidence="7" id="KW-0342">GTP-binding</keyword>